<dbReference type="InterPro" id="IPR043502">
    <property type="entry name" value="DNA/RNA_pol_sf"/>
</dbReference>
<dbReference type="PANTHER" id="PTHR47027">
    <property type="entry name" value="REVERSE TRANSCRIPTASE DOMAIN-CONTAINING PROTEIN"/>
    <property type="match status" value="1"/>
</dbReference>
<accession>A0A6S7JBE9</accession>
<dbReference type="Pfam" id="PF00078">
    <property type="entry name" value="RVT_1"/>
    <property type="match status" value="1"/>
</dbReference>
<name>A0A6S7JBE9_PARCT</name>
<dbReference type="InterPro" id="IPR000477">
    <property type="entry name" value="RT_dom"/>
</dbReference>
<reference evidence="1" key="1">
    <citation type="submission" date="2020-04" db="EMBL/GenBank/DDBJ databases">
        <authorList>
            <person name="Alioto T."/>
            <person name="Alioto T."/>
            <person name="Gomez Garrido J."/>
        </authorList>
    </citation>
    <scope>NUCLEOTIDE SEQUENCE</scope>
    <source>
        <strain evidence="1">A484AB</strain>
    </source>
</reference>
<comment type="caution">
    <text evidence="1">The sequence shown here is derived from an EMBL/GenBank/DDBJ whole genome shotgun (WGS) entry which is preliminary data.</text>
</comment>
<dbReference type="AlphaFoldDB" id="A0A6S7JBE9"/>
<keyword evidence="2" id="KW-1185">Reference proteome</keyword>
<dbReference type="PROSITE" id="PS50878">
    <property type="entry name" value="RT_POL"/>
    <property type="match status" value="1"/>
</dbReference>
<gene>
    <name evidence="1" type="ORF">PACLA_8A034847</name>
</gene>
<sequence>MPLYAVFIDLTKAFDTVSREALWKILLKLGCPTKFVNVLKQLHEGIQARVCSEGQFSDSFPINNGVKQGCVVAPILFILFFGAMLKDCLDGNDKGIRVNFRTNGGLFNLQRLRAKTKIREQLVRELLFADDCGIFPHSVEDLQSLMDSFANASRRFDLTISIKKTEVLCQPPPGVLLDKPSIIVNGQKLKTTKTFPYLGSTISDDAQLDHEIERRIAKASSSFGRLKDRVWKSHDIKLETKIGLFKAVVISTLLYGGETWTLYARHIKKLEVFQQRSLRSIMRVNWEEKTPHSEVLERAKCCSIESILKKRQLQWAGHIVRMDDERLPKILLYGELQQGNRMVGRPRKRTSHYRQQTIQSMPSSLAANYSISPTFITQGVAMDSMHARALPELHARGIHSTIRKPLIWLITTVNNMLTSKASLLQQNITWTNCKLSLTLNL</sequence>
<dbReference type="EMBL" id="CACRXK020014872">
    <property type="protein sequence ID" value="CAB4027551.1"/>
    <property type="molecule type" value="Genomic_DNA"/>
</dbReference>
<dbReference type="PANTHER" id="PTHR47027:SF20">
    <property type="entry name" value="REVERSE TRANSCRIPTASE-LIKE PROTEIN WITH RNA-DIRECTED DNA POLYMERASE DOMAIN"/>
    <property type="match status" value="1"/>
</dbReference>
<dbReference type="SUPFAM" id="SSF56672">
    <property type="entry name" value="DNA/RNA polymerases"/>
    <property type="match status" value="1"/>
</dbReference>
<dbReference type="Proteomes" id="UP001152795">
    <property type="component" value="Unassembled WGS sequence"/>
</dbReference>
<proteinExistence type="predicted"/>
<organism evidence="1 2">
    <name type="scientific">Paramuricea clavata</name>
    <name type="common">Red gorgonian</name>
    <name type="synonym">Violescent sea-whip</name>
    <dbReference type="NCBI Taxonomy" id="317549"/>
    <lineage>
        <taxon>Eukaryota</taxon>
        <taxon>Metazoa</taxon>
        <taxon>Cnidaria</taxon>
        <taxon>Anthozoa</taxon>
        <taxon>Octocorallia</taxon>
        <taxon>Malacalcyonacea</taxon>
        <taxon>Plexauridae</taxon>
        <taxon>Paramuricea</taxon>
    </lineage>
</organism>
<dbReference type="OrthoDB" id="5984501at2759"/>
<evidence type="ECO:0000313" key="1">
    <source>
        <dbReference type="EMBL" id="CAB4027551.1"/>
    </source>
</evidence>
<protein>
    <submittedName>
        <fullName evidence="1">Uncharacterized protein</fullName>
    </submittedName>
</protein>
<evidence type="ECO:0000313" key="2">
    <source>
        <dbReference type="Proteomes" id="UP001152795"/>
    </source>
</evidence>
<feature type="non-terminal residue" evidence="1">
    <location>
        <position position="441"/>
    </location>
</feature>